<feature type="signal peptide" evidence="1">
    <location>
        <begin position="1"/>
        <end position="25"/>
    </location>
</feature>
<name>A0ABU6FJG1_9ACTN</name>
<keyword evidence="1" id="KW-0732">Signal</keyword>
<feature type="chain" id="PRO_5046119279" description="Secreted protein" evidence="1">
    <location>
        <begin position="26"/>
        <end position="128"/>
    </location>
</feature>
<protein>
    <recommendedName>
        <fullName evidence="4">Secreted protein</fullName>
    </recommendedName>
</protein>
<gene>
    <name evidence="2" type="ORF">OKJ99_42585</name>
</gene>
<evidence type="ECO:0000313" key="3">
    <source>
        <dbReference type="Proteomes" id="UP001354931"/>
    </source>
</evidence>
<comment type="caution">
    <text evidence="2">The sequence shown here is derived from an EMBL/GenBank/DDBJ whole genome shotgun (WGS) entry which is preliminary data.</text>
</comment>
<evidence type="ECO:0008006" key="4">
    <source>
        <dbReference type="Google" id="ProtNLM"/>
    </source>
</evidence>
<reference evidence="2 3" key="1">
    <citation type="submission" date="2022-10" db="EMBL/GenBank/DDBJ databases">
        <authorList>
            <person name="Xie J."/>
            <person name="Shen N."/>
        </authorList>
    </citation>
    <scope>NUCLEOTIDE SEQUENCE [LARGE SCALE GENOMIC DNA]</scope>
    <source>
        <strain evidence="2 3">YIM65594</strain>
    </source>
</reference>
<dbReference type="Proteomes" id="UP001354931">
    <property type="component" value="Unassembled WGS sequence"/>
</dbReference>
<dbReference type="EMBL" id="JAOZYC010000208">
    <property type="protein sequence ID" value="MEB8344185.1"/>
    <property type="molecule type" value="Genomic_DNA"/>
</dbReference>
<evidence type="ECO:0000256" key="1">
    <source>
        <dbReference type="SAM" id="SignalP"/>
    </source>
</evidence>
<keyword evidence="3" id="KW-1185">Reference proteome</keyword>
<organism evidence="2 3">
    <name type="scientific">Streptomyces endophyticus</name>
    <dbReference type="NCBI Taxonomy" id="714166"/>
    <lineage>
        <taxon>Bacteria</taxon>
        <taxon>Bacillati</taxon>
        <taxon>Actinomycetota</taxon>
        <taxon>Actinomycetes</taxon>
        <taxon>Kitasatosporales</taxon>
        <taxon>Streptomycetaceae</taxon>
        <taxon>Streptomyces</taxon>
    </lineage>
</organism>
<accession>A0ABU6FJG1</accession>
<sequence length="128" mass="13201">MNHTKRAIRSVLAAAFLTLAGLATAHTPAVAADGCNSDPGIPVQGPPGTITATANSTGCANNWTFKAVLQSSRWWGWADDAEQTWVGSGSTTLSAGCAGVHDHRVILFWNSGPAQGQQISPVSNLNCG</sequence>
<dbReference type="RefSeq" id="WP_326024036.1">
    <property type="nucleotide sequence ID" value="NZ_JAOZYC010000208.1"/>
</dbReference>
<proteinExistence type="predicted"/>
<evidence type="ECO:0000313" key="2">
    <source>
        <dbReference type="EMBL" id="MEB8344185.1"/>
    </source>
</evidence>